<evidence type="ECO:0000256" key="7">
    <source>
        <dbReference type="ARBA" id="ARBA00024536"/>
    </source>
</evidence>
<dbReference type="Gene3D" id="3.40.50.1400">
    <property type="match status" value="2"/>
</dbReference>
<proteinExistence type="inferred from homology"/>
<dbReference type="CDD" id="cd00419">
    <property type="entry name" value="Ferrochelatase_C"/>
    <property type="match status" value="1"/>
</dbReference>
<dbReference type="PANTHER" id="PTHR11108:SF1">
    <property type="entry name" value="FERROCHELATASE, MITOCHONDRIAL"/>
    <property type="match status" value="1"/>
</dbReference>
<accession>A0ABY3PT40</accession>
<evidence type="ECO:0000313" key="9">
    <source>
        <dbReference type="EMBL" id="UFP96917.1"/>
    </source>
</evidence>
<comment type="catalytic activity">
    <reaction evidence="7">
        <text>Fe-coproporphyrin III + 2 H(+) = coproporphyrin III + Fe(2+)</text>
        <dbReference type="Rhea" id="RHEA:49572"/>
        <dbReference type="ChEBI" id="CHEBI:15378"/>
        <dbReference type="ChEBI" id="CHEBI:29033"/>
        <dbReference type="ChEBI" id="CHEBI:68438"/>
        <dbReference type="ChEBI" id="CHEBI:131725"/>
        <dbReference type="EC" id="4.99.1.9"/>
    </reaction>
    <physiologicalReaction direction="right-to-left" evidence="7">
        <dbReference type="Rhea" id="RHEA:49574"/>
    </physiologicalReaction>
</comment>
<dbReference type="Pfam" id="PF00762">
    <property type="entry name" value="Ferrochelatase"/>
    <property type="match status" value="1"/>
</dbReference>
<evidence type="ECO:0000256" key="5">
    <source>
        <dbReference type="ARBA" id="ARBA00023239"/>
    </source>
</evidence>
<dbReference type="InterPro" id="IPR033644">
    <property type="entry name" value="Ferrochelatase_C"/>
</dbReference>
<evidence type="ECO:0000313" key="10">
    <source>
        <dbReference type="Proteomes" id="UP001054846"/>
    </source>
</evidence>
<keyword evidence="10" id="KW-1185">Reference proteome</keyword>
<reference evidence="9 10" key="1">
    <citation type="journal article" date="2021" name="Genome Biol. Evol.">
        <title>Complete Genome Sequencing of a Novel Gloeobacter Species from a Waterfall Cave in Mexico.</title>
        <authorList>
            <person name="Saw J.H."/>
            <person name="Cardona T."/>
            <person name="Montejano G."/>
        </authorList>
    </citation>
    <scope>NUCLEOTIDE SEQUENCE [LARGE SCALE GENOMIC DNA]</scope>
    <source>
        <strain evidence="9">MG652769</strain>
    </source>
</reference>
<gene>
    <name evidence="9" type="ORF">ISF26_06345</name>
</gene>
<dbReference type="SUPFAM" id="SSF53800">
    <property type="entry name" value="Chelatase"/>
    <property type="match status" value="1"/>
</dbReference>
<dbReference type="CDD" id="cd03411">
    <property type="entry name" value="Ferrochelatase_N"/>
    <property type="match status" value="1"/>
</dbReference>
<sequence>MAVLLVGYGEVEEYQNFAAYNEMALRLLTAKFLKIPEFGFKLLAGTLARKDRREWAGRDNFRSPHNDVFEAQRAGIARHLQEHFGERVEVFKAFNFCEGYLPQQVLAEIRARGFRRLLVYPLLVIDSIFTSGLALQQINEALAEEERWVDELRYLPSFYNESDFHERLASHIAGHLQRLCTRHQPSRIGIVLVNHGSPYEVKGFTTGIEESQFLYERVRERLITRYPLISIGWLNHDTPGKWTTPDVPQAARNLLTVGASTLVFCPIGFVTENHETILDVEAIMQRFEQKAIPCTRLDCLNDDPQFLAAAAGWVVPLVGELLAARATQPVAAQE</sequence>
<dbReference type="EMBL" id="CP063845">
    <property type="protein sequence ID" value="UFP96917.1"/>
    <property type="molecule type" value="Genomic_DNA"/>
</dbReference>
<dbReference type="Proteomes" id="UP001054846">
    <property type="component" value="Chromosome"/>
</dbReference>
<protein>
    <recommendedName>
        <fullName evidence="2">coproporphyrin ferrochelatase</fullName>
        <ecNumber evidence="2">4.99.1.9</ecNumber>
    </recommendedName>
</protein>
<name>A0ABY3PT40_9CYAN</name>
<comment type="similarity">
    <text evidence="8">Belongs to the ferrochelatase family.</text>
</comment>
<dbReference type="PANTHER" id="PTHR11108">
    <property type="entry name" value="FERROCHELATASE"/>
    <property type="match status" value="1"/>
</dbReference>
<keyword evidence="3" id="KW-0408">Iron</keyword>
<evidence type="ECO:0000256" key="8">
    <source>
        <dbReference type="RuleBase" id="RU004185"/>
    </source>
</evidence>
<comment type="pathway">
    <text evidence="1">Porphyrin-containing compound metabolism; protoheme biosynthesis.</text>
</comment>
<evidence type="ECO:0000256" key="2">
    <source>
        <dbReference type="ARBA" id="ARBA00013215"/>
    </source>
</evidence>
<dbReference type="InterPro" id="IPR001015">
    <property type="entry name" value="Ferrochelatase"/>
</dbReference>
<evidence type="ECO:0000256" key="4">
    <source>
        <dbReference type="ARBA" id="ARBA00023133"/>
    </source>
</evidence>
<evidence type="ECO:0000256" key="3">
    <source>
        <dbReference type="ARBA" id="ARBA00023004"/>
    </source>
</evidence>
<evidence type="ECO:0000256" key="6">
    <source>
        <dbReference type="ARBA" id="ARBA00023244"/>
    </source>
</evidence>
<keyword evidence="5" id="KW-0456">Lyase</keyword>
<dbReference type="InterPro" id="IPR033659">
    <property type="entry name" value="Ferrochelatase_N"/>
</dbReference>
<keyword evidence="6" id="KW-0627">Porphyrin biosynthesis</keyword>
<keyword evidence="4" id="KW-0350">Heme biosynthesis</keyword>
<organism evidence="9 10">
    <name type="scientific">Gloeobacter morelensis MG652769</name>
    <dbReference type="NCBI Taxonomy" id="2781736"/>
    <lineage>
        <taxon>Bacteria</taxon>
        <taxon>Bacillati</taxon>
        <taxon>Cyanobacteriota</taxon>
        <taxon>Cyanophyceae</taxon>
        <taxon>Gloeobacterales</taxon>
        <taxon>Gloeobacteraceae</taxon>
        <taxon>Gloeobacter</taxon>
        <taxon>Gloeobacter morelensis</taxon>
    </lineage>
</organism>
<evidence type="ECO:0000256" key="1">
    <source>
        <dbReference type="ARBA" id="ARBA00004744"/>
    </source>
</evidence>
<dbReference type="EC" id="4.99.1.9" evidence="2"/>